<protein>
    <recommendedName>
        <fullName evidence="6">L-lysine N6-monooxygenase MbtG</fullName>
        <ecNumber evidence="5">1.14.13.59</ecNumber>
    </recommendedName>
    <alternativeName>
        <fullName evidence="17">Lysine 6-N-hydroxylase</fullName>
    </alternativeName>
    <alternativeName>
        <fullName evidence="7">Lysine N-acyltransferase MbtK</fullName>
    </alternativeName>
    <alternativeName>
        <fullName evidence="16">Lysine N6-hydroxylase</fullName>
    </alternativeName>
    <alternativeName>
        <fullName evidence="13">Lysine-N-oxygenase</fullName>
    </alternativeName>
    <alternativeName>
        <fullName evidence="15">Mycobactin synthase protein G</fullName>
    </alternativeName>
    <alternativeName>
        <fullName evidence="14">Mycobactin synthase protein K</fullName>
    </alternativeName>
</protein>
<evidence type="ECO:0000256" key="14">
    <source>
        <dbReference type="ARBA" id="ARBA00031122"/>
    </source>
</evidence>
<accession>M2XTU1</accession>
<evidence type="ECO:0000256" key="6">
    <source>
        <dbReference type="ARBA" id="ARBA00016406"/>
    </source>
</evidence>
<dbReference type="Pfam" id="PF13523">
    <property type="entry name" value="Acetyltransf_8"/>
    <property type="match status" value="1"/>
</dbReference>
<dbReference type="STRING" id="71999.KPaMU14_04945"/>
<dbReference type="Gene3D" id="3.50.50.60">
    <property type="entry name" value="FAD/NAD(P)-binding domain"/>
    <property type="match status" value="1"/>
</dbReference>
<dbReference type="EC" id="1.14.13.59" evidence="5"/>
<evidence type="ECO:0000256" key="1">
    <source>
        <dbReference type="ARBA" id="ARBA00001974"/>
    </source>
</evidence>
<keyword evidence="8" id="KW-0285">Flavoprotein</keyword>
<organism evidence="21 22">
    <name type="scientific">Kocuria palustris PEL</name>
    <dbReference type="NCBI Taxonomy" id="1236550"/>
    <lineage>
        <taxon>Bacteria</taxon>
        <taxon>Bacillati</taxon>
        <taxon>Actinomycetota</taxon>
        <taxon>Actinomycetes</taxon>
        <taxon>Micrococcales</taxon>
        <taxon>Micrococcaceae</taxon>
        <taxon>Kocuria</taxon>
    </lineage>
</organism>
<evidence type="ECO:0000256" key="5">
    <source>
        <dbReference type="ARBA" id="ARBA00013076"/>
    </source>
</evidence>
<sequence length="660" mass="73136">MRSTAETGSADEPLDLLCVGLGPFGLGLACLADPLPDVRAAFLDRRPGFDWHPGLLFEDATLQVPFLADLVTMADPTSEHSFLNWLKETGQLYSFYVRESFYPLRRDYNAYCRWAASRVPALHWGQDVLEVRRPSGSGAWQVRSRDDDGLEQLWWTRHLVVGAGTIPTLPKALDPAGDAVLHAGDYLAHQDRLHGQDHVTVLGSGQSAAEVVVDLLEDPHGPAVDWVTRSPRFYPMEYSELSLELTSPEYLDHFRGLPEDQRDAINRAQPQLHRGISAETITRIYEALHVRRAAGGRAPVRLLAATELVAAAPHDTRTLLTWRSIETGRSRETVTDAVVAGTGYVPAPLPWLEPVRAQLSLDGAGRLSPDRWHRASSDGTLHVLNHTEHTHALTAPDLGMGALRNAIVLGHVTGRQPYRTERRTMFQSFGRLPQQHWGPRTAEAQPFCAEIDGRRFMLRPVDPQRDGAALHEWLSRPRARAWDLVGASPERIREVFEAIERADDTDAWLVEEIVVSDPEHPVRRGFVETYDPARSPLAEHWCVRDGDVGLHFFMVPAQDPVPGTSSAVMAAALRLLFSDPSVQRVVVEPDETNHAIRAVNRSAGFRELGPLELPEKTACLSVRERTAADAAPETSECTTDSERPSAGTLTVDPASEEDPR</sequence>
<feature type="region of interest" description="Disordered" evidence="19">
    <location>
        <begin position="624"/>
        <end position="660"/>
    </location>
</feature>
<evidence type="ECO:0000256" key="18">
    <source>
        <dbReference type="ARBA" id="ARBA00048407"/>
    </source>
</evidence>
<comment type="similarity">
    <text evidence="4">Belongs to the lysine N(6)-hydroxylase/L-ornithine N(5)-oxygenase family.</text>
</comment>
<evidence type="ECO:0000256" key="4">
    <source>
        <dbReference type="ARBA" id="ARBA00007588"/>
    </source>
</evidence>
<dbReference type="Proteomes" id="UP000009877">
    <property type="component" value="Unassembled WGS sequence"/>
</dbReference>
<dbReference type="PROSITE" id="PS51257">
    <property type="entry name" value="PROKAR_LIPOPROTEIN"/>
    <property type="match status" value="1"/>
</dbReference>
<proteinExistence type="inferred from homology"/>
<evidence type="ECO:0000256" key="12">
    <source>
        <dbReference type="ARBA" id="ARBA00023033"/>
    </source>
</evidence>
<dbReference type="EMBL" id="ANHZ02000017">
    <property type="protein sequence ID" value="EME36233.1"/>
    <property type="molecule type" value="Genomic_DNA"/>
</dbReference>
<evidence type="ECO:0000313" key="22">
    <source>
        <dbReference type="Proteomes" id="UP000009877"/>
    </source>
</evidence>
<evidence type="ECO:0000313" key="21">
    <source>
        <dbReference type="EMBL" id="EME36233.1"/>
    </source>
</evidence>
<keyword evidence="12 21" id="KW-0503">Monooxygenase</keyword>
<dbReference type="InterPro" id="IPR016181">
    <property type="entry name" value="Acyl_CoA_acyltransferase"/>
</dbReference>
<gene>
    <name evidence="21" type="ORF">C884_00712</name>
</gene>
<dbReference type="InterPro" id="IPR019432">
    <property type="entry name" value="Acyltransferase_MbtK/IucB-like"/>
</dbReference>
<evidence type="ECO:0000256" key="19">
    <source>
        <dbReference type="SAM" id="MobiDB-lite"/>
    </source>
</evidence>
<dbReference type="InterPro" id="IPR036188">
    <property type="entry name" value="FAD/NAD-bd_sf"/>
</dbReference>
<evidence type="ECO:0000256" key="17">
    <source>
        <dbReference type="ARBA" id="ARBA00032738"/>
    </source>
</evidence>
<evidence type="ECO:0000256" key="7">
    <source>
        <dbReference type="ARBA" id="ARBA00020586"/>
    </source>
</evidence>
<evidence type="ECO:0000256" key="13">
    <source>
        <dbReference type="ARBA" id="ARBA00029939"/>
    </source>
</evidence>
<evidence type="ECO:0000259" key="20">
    <source>
        <dbReference type="SMART" id="SM01006"/>
    </source>
</evidence>
<evidence type="ECO:0000256" key="9">
    <source>
        <dbReference type="ARBA" id="ARBA00022827"/>
    </source>
</evidence>
<evidence type="ECO:0000256" key="16">
    <source>
        <dbReference type="ARBA" id="ARBA00032493"/>
    </source>
</evidence>
<comment type="caution">
    <text evidence="21">The sequence shown here is derived from an EMBL/GenBank/DDBJ whole genome shotgun (WGS) entry which is preliminary data.</text>
</comment>
<dbReference type="InterPro" id="IPR025700">
    <property type="entry name" value="Lys/Orn_oxygenase"/>
</dbReference>
<evidence type="ECO:0000256" key="2">
    <source>
        <dbReference type="ARBA" id="ARBA00003818"/>
    </source>
</evidence>
<keyword evidence="9" id="KW-0274">FAD</keyword>
<dbReference type="UniPathway" id="UPA00011"/>
<comment type="cofactor">
    <cofactor evidence="1">
        <name>FAD</name>
        <dbReference type="ChEBI" id="CHEBI:57692"/>
    </cofactor>
</comment>
<comment type="pathway">
    <text evidence="3">Siderophore biosynthesis; mycobactin biosynthesis.</text>
</comment>
<name>M2XTU1_9MICC</name>
<evidence type="ECO:0000256" key="8">
    <source>
        <dbReference type="ARBA" id="ARBA00022630"/>
    </source>
</evidence>
<comment type="function">
    <text evidence="2">Acyltransferase required for the direct transfer of medium- to long-chain fatty acyl moieties from a carrier protein (MbtL) on to the epsilon-amino group of lysine residue in the mycobactin core.</text>
</comment>
<dbReference type="PANTHER" id="PTHR42802:SF1">
    <property type="entry name" value="L-ORNITHINE N(5)-MONOOXYGENASE"/>
    <property type="match status" value="1"/>
</dbReference>
<keyword evidence="11" id="KW-0560">Oxidoreductase</keyword>
<dbReference type="GO" id="GO:0019290">
    <property type="term" value="P:siderophore biosynthetic process"/>
    <property type="evidence" value="ECO:0007669"/>
    <property type="project" value="InterPro"/>
</dbReference>
<dbReference type="Gene3D" id="3.40.630.30">
    <property type="match status" value="1"/>
</dbReference>
<dbReference type="GO" id="GO:0016746">
    <property type="term" value="F:acyltransferase activity"/>
    <property type="evidence" value="ECO:0007669"/>
    <property type="project" value="InterPro"/>
</dbReference>
<keyword evidence="22" id="KW-1185">Reference proteome</keyword>
<dbReference type="Pfam" id="PF13434">
    <property type="entry name" value="Lys_Orn_oxgnase"/>
    <property type="match status" value="1"/>
</dbReference>
<keyword evidence="10" id="KW-0521">NADP</keyword>
<dbReference type="SUPFAM" id="SSF51905">
    <property type="entry name" value="FAD/NAD(P)-binding domain"/>
    <property type="match status" value="2"/>
</dbReference>
<dbReference type="SMART" id="SM01006">
    <property type="entry name" value="AlcB"/>
    <property type="match status" value="1"/>
</dbReference>
<feature type="domain" description="Acyltransferase MbtK/IucB-like conserved" evidence="20">
    <location>
        <begin position="459"/>
        <end position="506"/>
    </location>
</feature>
<reference evidence="21 22" key="1">
    <citation type="journal article" date="2014" name="Genome Announc.">
        <title>Draft Genome Sequence of Kocuria palustris PEL.</title>
        <authorList>
            <person name="Sharma G."/>
            <person name="Khatri I."/>
            <person name="Subramanian S."/>
        </authorList>
    </citation>
    <scope>NUCLEOTIDE SEQUENCE [LARGE SCALE GENOMIC DNA]</scope>
    <source>
        <strain evidence="21 22">PEL</strain>
    </source>
</reference>
<evidence type="ECO:0000256" key="15">
    <source>
        <dbReference type="ARBA" id="ARBA00031158"/>
    </source>
</evidence>
<dbReference type="AlphaFoldDB" id="M2XTU1"/>
<dbReference type="PANTHER" id="PTHR42802">
    <property type="entry name" value="MONOOXYGENASE"/>
    <property type="match status" value="1"/>
</dbReference>
<evidence type="ECO:0000256" key="10">
    <source>
        <dbReference type="ARBA" id="ARBA00022857"/>
    </source>
</evidence>
<dbReference type="SUPFAM" id="SSF55729">
    <property type="entry name" value="Acyl-CoA N-acyltransferases (Nat)"/>
    <property type="match status" value="1"/>
</dbReference>
<dbReference type="GO" id="GO:0047091">
    <property type="term" value="F:L-lysine 6-monooxygenase (NADPH) activity"/>
    <property type="evidence" value="ECO:0007669"/>
    <property type="project" value="UniProtKB-EC"/>
</dbReference>
<evidence type="ECO:0000256" key="11">
    <source>
        <dbReference type="ARBA" id="ARBA00023002"/>
    </source>
</evidence>
<comment type="catalytic activity">
    <reaction evidence="18">
        <text>L-lysine + NADPH + O2 = N(6)-hydroxy-L-lysine + NADP(+) + H2O</text>
        <dbReference type="Rhea" id="RHEA:23228"/>
        <dbReference type="ChEBI" id="CHEBI:15377"/>
        <dbReference type="ChEBI" id="CHEBI:15379"/>
        <dbReference type="ChEBI" id="CHEBI:32551"/>
        <dbReference type="ChEBI" id="CHEBI:57783"/>
        <dbReference type="ChEBI" id="CHEBI:57820"/>
        <dbReference type="ChEBI" id="CHEBI:58349"/>
        <dbReference type="EC" id="1.14.13.59"/>
    </reaction>
</comment>
<evidence type="ECO:0000256" key="3">
    <source>
        <dbReference type="ARBA" id="ARBA00005102"/>
    </source>
</evidence>